<accession>A0A6J4E040</accession>
<dbReference type="AlphaFoldDB" id="A0A6J4E040"/>
<evidence type="ECO:0000313" key="1">
    <source>
        <dbReference type="EMBL" id="BCG22818.1"/>
    </source>
</evidence>
<dbReference type="EMBL" id="AP023189">
    <property type="protein sequence ID" value="BCG22818.1"/>
    <property type="molecule type" value="Genomic_DNA"/>
</dbReference>
<evidence type="ECO:0000313" key="3">
    <source>
        <dbReference type="Proteomes" id="UP000509383"/>
    </source>
</evidence>
<evidence type="ECO:0000313" key="2">
    <source>
        <dbReference type="EMBL" id="GJN55909.1"/>
    </source>
</evidence>
<evidence type="ECO:0000313" key="4">
    <source>
        <dbReference type="Proteomes" id="UP001054892"/>
    </source>
</evidence>
<name>A0A6J4E040_9PSED</name>
<dbReference type="EMBL" id="BQKM01000022">
    <property type="protein sequence ID" value="GJN55909.1"/>
    <property type="molecule type" value="Genomic_DNA"/>
</dbReference>
<sequence>MQYLLSPGIAEQRIMAGAMVDLIEDHEHPVVIKKLPEALITVFHGLIGIGRAHGTYLAIETPA</sequence>
<dbReference type="KEGG" id="ptw:TUM18999_10090"/>
<dbReference type="Proteomes" id="UP000509383">
    <property type="component" value="Chromosome"/>
</dbReference>
<reference evidence="1 3" key="1">
    <citation type="submission" date="2020-05" db="EMBL/GenBank/DDBJ databases">
        <title>Characterization of novel class B3 metallo-beta-lactamase from novel Pseudomonas species.</title>
        <authorList>
            <person name="Yamada K."/>
            <person name="Aoki K."/>
            <person name="Ishii Y."/>
        </authorList>
    </citation>
    <scope>NUCLEOTIDE SEQUENCE [LARGE SCALE GENOMIC DNA]</scope>
    <source>
        <strain evidence="1 3">TUM18999</strain>
        <strain evidence="2 4">TUM20286</strain>
    </source>
</reference>
<proteinExistence type="predicted"/>
<organism evidence="1 3">
    <name type="scientific">Pseudomonas tohonis</name>
    <dbReference type="NCBI Taxonomy" id="2725477"/>
    <lineage>
        <taxon>Bacteria</taxon>
        <taxon>Pseudomonadati</taxon>
        <taxon>Pseudomonadota</taxon>
        <taxon>Gammaproteobacteria</taxon>
        <taxon>Pseudomonadales</taxon>
        <taxon>Pseudomonadaceae</taxon>
        <taxon>Pseudomonas</taxon>
    </lineage>
</organism>
<keyword evidence="4" id="KW-1185">Reference proteome</keyword>
<protein>
    <submittedName>
        <fullName evidence="1">Uncharacterized protein</fullName>
    </submittedName>
</protein>
<dbReference type="Proteomes" id="UP001054892">
    <property type="component" value="Unassembled WGS sequence"/>
</dbReference>
<gene>
    <name evidence="1" type="ORF">TUM18999_10090</name>
    <name evidence="2" type="ORF">TUM20286_56610</name>
</gene>